<proteinExistence type="predicted"/>
<dbReference type="AlphaFoldDB" id="A0A4E9E9Q2"/>
<evidence type="ECO:0000313" key="2">
    <source>
        <dbReference type="EMBL" id="VIO51780.1"/>
    </source>
</evidence>
<name>A0A4E9E9Q2_GIBZA</name>
<gene>
    <name evidence="2" type="ORF">FUG_LOCUS552</name>
</gene>
<protein>
    <submittedName>
        <fullName evidence="2">Uncharacterized protein</fullName>
    </submittedName>
</protein>
<feature type="compositionally biased region" description="Basic and acidic residues" evidence="1">
    <location>
        <begin position="54"/>
        <end position="65"/>
    </location>
</feature>
<feature type="region of interest" description="Disordered" evidence="1">
    <location>
        <begin position="31"/>
        <end position="68"/>
    </location>
</feature>
<reference evidence="2" key="1">
    <citation type="submission" date="2019-04" db="EMBL/GenBank/DDBJ databases">
        <authorList>
            <person name="Melise S."/>
            <person name="Noan J."/>
            <person name="Okalmin O."/>
        </authorList>
    </citation>
    <scope>NUCLEOTIDE SEQUENCE</scope>
    <source>
        <strain evidence="2">FN9</strain>
    </source>
</reference>
<dbReference type="EMBL" id="CAAKMV010000011">
    <property type="protein sequence ID" value="VIO51780.1"/>
    <property type="molecule type" value="Genomic_DNA"/>
</dbReference>
<accession>A0A4E9E9Q2</accession>
<organism evidence="2">
    <name type="scientific">Gibberella zeae</name>
    <name type="common">Wheat head blight fungus</name>
    <name type="synonym">Fusarium graminearum</name>
    <dbReference type="NCBI Taxonomy" id="5518"/>
    <lineage>
        <taxon>Eukaryota</taxon>
        <taxon>Fungi</taxon>
        <taxon>Dikarya</taxon>
        <taxon>Ascomycota</taxon>
        <taxon>Pezizomycotina</taxon>
        <taxon>Sordariomycetes</taxon>
        <taxon>Hypocreomycetidae</taxon>
        <taxon>Hypocreales</taxon>
        <taxon>Nectriaceae</taxon>
        <taxon>Fusarium</taxon>
    </lineage>
</organism>
<evidence type="ECO:0000256" key="1">
    <source>
        <dbReference type="SAM" id="MobiDB-lite"/>
    </source>
</evidence>
<sequence length="86" mass="9484">MHVSRTFSPPSTTVRVQHADYAQLEQDTHFATPNGQLGANRVAAPEIKPSRLNSTDKSRSPERSARVGWWLATQTSPLTKKAGNIQ</sequence>